<evidence type="ECO:0000259" key="3">
    <source>
        <dbReference type="Pfam" id="PF15304"/>
    </source>
</evidence>
<dbReference type="Pfam" id="PF15304">
    <property type="entry name" value="AKAP2_C"/>
    <property type="match status" value="2"/>
</dbReference>
<dbReference type="OMA" id="IWPPRRR"/>
<keyword evidence="5" id="KW-1185">Reference proteome</keyword>
<reference evidence="4" key="2">
    <citation type="submission" date="2025-09" db="UniProtKB">
        <authorList>
            <consortium name="Ensembl"/>
        </authorList>
    </citation>
    <scope>IDENTIFICATION</scope>
</reference>
<feature type="compositionally biased region" description="Low complexity" evidence="2">
    <location>
        <begin position="79"/>
        <end position="89"/>
    </location>
</feature>
<sequence>METPIEREIRRSCEREASLRRSRGLSPVRSGLELVELRVRPVLSLPGSGPALPRTVERARAGAKMLRDIEREAHRQTALAYPAPRAPCARPSPPQPLDELKRFFETSAAAEDVGGAQRWQEPGGRRRSAVQSRCPALERASLLELEVREARERERELQLQRRSVYGGTADFEEPAPSLTASKGDGKLAVTWPPPRRNASENGLEQERKP</sequence>
<dbReference type="Ensembl" id="ENSJJAT00000024319.1">
    <property type="protein sequence ID" value="ENSJJAP00000017792.1"/>
    <property type="gene ID" value="ENSJJAG00000019250.1"/>
</dbReference>
<gene>
    <name evidence="4" type="primary">Misp3</name>
</gene>
<dbReference type="Proteomes" id="UP000694385">
    <property type="component" value="Unassembled WGS sequence"/>
</dbReference>
<proteinExistence type="predicted"/>
<dbReference type="PANTHER" id="PTHR18839:SF4">
    <property type="entry name" value="MISP FAMILY MEMBER 3"/>
    <property type="match status" value="1"/>
</dbReference>
<accession>A0A8C5L4W5</accession>
<evidence type="ECO:0000256" key="2">
    <source>
        <dbReference type="SAM" id="MobiDB-lite"/>
    </source>
</evidence>
<dbReference type="GeneID" id="101603959"/>
<reference evidence="4" key="1">
    <citation type="submission" date="2025-08" db="UniProtKB">
        <authorList>
            <consortium name="Ensembl"/>
        </authorList>
    </citation>
    <scope>IDENTIFICATION</scope>
</reference>
<feature type="region of interest" description="Disordered" evidence="2">
    <location>
        <begin position="154"/>
        <end position="209"/>
    </location>
</feature>
<dbReference type="PANTHER" id="PTHR18839">
    <property type="entry name" value="MITOTIC INTERACTOR AND SUBSTRATE OF PLK1 MISP FAMILY MEMBER"/>
    <property type="match status" value="1"/>
</dbReference>
<feature type="region of interest" description="Disordered" evidence="2">
    <location>
        <begin position="111"/>
        <end position="132"/>
    </location>
</feature>
<feature type="region of interest" description="Disordered" evidence="2">
    <location>
        <begin position="79"/>
        <end position="98"/>
    </location>
</feature>
<dbReference type="CTD" id="113230"/>
<dbReference type="OrthoDB" id="9451814at2759"/>
<feature type="domain" description="A-kinase anchor protein 2 C-terminal" evidence="3">
    <location>
        <begin position="120"/>
        <end position="198"/>
    </location>
</feature>
<name>A0A8C5L4W5_JACJA</name>
<evidence type="ECO:0000256" key="1">
    <source>
        <dbReference type="ARBA" id="ARBA00023054"/>
    </source>
</evidence>
<evidence type="ECO:0000313" key="5">
    <source>
        <dbReference type="Proteomes" id="UP000694385"/>
    </source>
</evidence>
<organism evidence="4 5">
    <name type="scientific">Jaculus jaculus</name>
    <name type="common">Lesser Egyptian jerboa</name>
    <dbReference type="NCBI Taxonomy" id="51337"/>
    <lineage>
        <taxon>Eukaryota</taxon>
        <taxon>Metazoa</taxon>
        <taxon>Chordata</taxon>
        <taxon>Craniata</taxon>
        <taxon>Vertebrata</taxon>
        <taxon>Euteleostomi</taxon>
        <taxon>Mammalia</taxon>
        <taxon>Eutheria</taxon>
        <taxon>Euarchontoglires</taxon>
        <taxon>Glires</taxon>
        <taxon>Rodentia</taxon>
        <taxon>Myomorpha</taxon>
        <taxon>Dipodoidea</taxon>
        <taxon>Dipodidae</taxon>
        <taxon>Dipodinae</taxon>
        <taxon>Jaculus</taxon>
    </lineage>
</organism>
<keyword evidence="1" id="KW-0175">Coiled coil</keyword>
<dbReference type="AlphaFoldDB" id="A0A8C5L4W5"/>
<evidence type="ECO:0000313" key="4">
    <source>
        <dbReference type="Ensembl" id="ENSJJAP00000017792.1"/>
    </source>
</evidence>
<protein>
    <submittedName>
        <fullName evidence="4">MISP family member 3</fullName>
    </submittedName>
</protein>
<dbReference type="GeneTree" id="ENSGT00940000154739"/>
<dbReference type="InterPro" id="IPR042779">
    <property type="entry name" value="MISP/MISP3-like"/>
</dbReference>
<feature type="domain" description="A-kinase anchor protein 2 C-terminal" evidence="3">
    <location>
        <begin position="37"/>
        <end position="94"/>
    </location>
</feature>
<dbReference type="InterPro" id="IPR029304">
    <property type="entry name" value="AKAP2_C"/>
</dbReference>